<dbReference type="PANTHER" id="PTHR11496:SF102">
    <property type="entry name" value="ALCOHOL DEHYDROGENASE 4"/>
    <property type="match status" value="1"/>
</dbReference>
<keyword evidence="3" id="KW-0560">Oxidoreductase</keyword>
<keyword evidence="9" id="KW-1185">Reference proteome</keyword>
<evidence type="ECO:0000256" key="4">
    <source>
        <dbReference type="ARBA" id="ARBA00023027"/>
    </source>
</evidence>
<dbReference type="SUPFAM" id="SSF56796">
    <property type="entry name" value="Dehydroquinate synthase-like"/>
    <property type="match status" value="1"/>
</dbReference>
<dbReference type="PANTHER" id="PTHR11496">
    <property type="entry name" value="ALCOHOL DEHYDROGENASE"/>
    <property type="match status" value="1"/>
</dbReference>
<dbReference type="PROSITE" id="PS00913">
    <property type="entry name" value="ADH_IRON_1"/>
    <property type="match status" value="1"/>
</dbReference>
<comment type="similarity">
    <text evidence="2">Belongs to the iron-containing alcohol dehydrogenase family.</text>
</comment>
<dbReference type="InterPro" id="IPR018211">
    <property type="entry name" value="ADH_Fe_CS"/>
</dbReference>
<accession>A0AAI8MD99</accession>
<evidence type="ECO:0000313" key="9">
    <source>
        <dbReference type="Proteomes" id="UP000007886"/>
    </source>
</evidence>
<dbReference type="AlphaFoldDB" id="A0AAI8MD99"/>
<gene>
    <name evidence="8" type="ORF">S23_32850</name>
</gene>
<evidence type="ECO:0000256" key="3">
    <source>
        <dbReference type="ARBA" id="ARBA00023002"/>
    </source>
</evidence>
<proteinExistence type="inferred from homology"/>
<dbReference type="InterPro" id="IPR039697">
    <property type="entry name" value="Alcohol_dehydrogenase_Fe"/>
</dbReference>
<dbReference type="Pfam" id="PF00465">
    <property type="entry name" value="Fe-ADH"/>
    <property type="match status" value="1"/>
</dbReference>
<dbReference type="InterPro" id="IPR001670">
    <property type="entry name" value="ADH_Fe/GldA"/>
</dbReference>
<evidence type="ECO:0000313" key="8">
    <source>
        <dbReference type="EMBL" id="BAL76486.1"/>
    </source>
</evidence>
<protein>
    <submittedName>
        <fullName evidence="8">Iron-containing alcohol dehydrogenase</fullName>
    </submittedName>
</protein>
<evidence type="ECO:0000259" key="6">
    <source>
        <dbReference type="Pfam" id="PF00465"/>
    </source>
</evidence>
<dbReference type="InterPro" id="IPR056798">
    <property type="entry name" value="ADH_Fe_C"/>
</dbReference>
<evidence type="ECO:0000256" key="1">
    <source>
        <dbReference type="ARBA" id="ARBA00001962"/>
    </source>
</evidence>
<name>A0AAI8MD99_9BRAD</name>
<feature type="domain" description="Alcohol dehydrogenase iron-type/glycerol dehydrogenase GldA" evidence="6">
    <location>
        <begin position="22"/>
        <end position="189"/>
    </location>
</feature>
<organism evidence="8 9">
    <name type="scientific">Bradyrhizobium cosmicum</name>
    <dbReference type="NCBI Taxonomy" id="1404864"/>
    <lineage>
        <taxon>Bacteria</taxon>
        <taxon>Pseudomonadati</taxon>
        <taxon>Pseudomonadota</taxon>
        <taxon>Alphaproteobacteria</taxon>
        <taxon>Hyphomicrobiales</taxon>
        <taxon>Nitrobacteraceae</taxon>
        <taxon>Bradyrhizobium</taxon>
    </lineage>
</organism>
<evidence type="ECO:0000256" key="5">
    <source>
        <dbReference type="ARBA" id="ARBA00049243"/>
    </source>
</evidence>
<evidence type="ECO:0000256" key="2">
    <source>
        <dbReference type="ARBA" id="ARBA00007358"/>
    </source>
</evidence>
<dbReference type="Gene3D" id="3.40.50.1970">
    <property type="match status" value="1"/>
</dbReference>
<dbReference type="CDD" id="cd14861">
    <property type="entry name" value="Fe-ADH-like"/>
    <property type="match status" value="1"/>
</dbReference>
<comment type="cofactor">
    <cofactor evidence="1">
        <name>Fe cation</name>
        <dbReference type="ChEBI" id="CHEBI:24875"/>
    </cofactor>
</comment>
<dbReference type="Gene3D" id="1.20.1090.10">
    <property type="entry name" value="Dehydroquinate synthase-like - alpha domain"/>
    <property type="match status" value="1"/>
</dbReference>
<feature type="domain" description="Fe-containing alcohol dehydrogenase-like C-terminal" evidence="7">
    <location>
        <begin position="200"/>
        <end position="388"/>
    </location>
</feature>
<sequence length="388" mass="40556">MRRNNFVAREELAVSTIGYLTTTIFDYGAIKSLPTELAALGVRRPLLVTDAGVQQAGIAAQVLAHLDPTTVAIFARTPPNPTEEAVLEGVVAYREGGCDGVIALGGGSPIDLAKGVALAATHEGPLEQYAAVLGGVGKITEKVAPVIAIPTTAGTGSEVGRGALINLTNGSKLALISPYLIPKRAICDPELTLGLPPLLTAATGIDALTHCIETFLSPLVNPPAEAIALDGAARAWRFIQRAVTNGADREARWEMMMAALEGGLTFQKGLGAVHSLSHAAGALRSPTLHHGMLNGVFLPHILRFSAQSVGNKYEKLSDIFGISRETNLAAAVSDLVQSLKLPTTLGQMGFEARHIPQTVVRALADHSNATAPRKASAEEFEGLLRAAL</sequence>
<dbReference type="EMBL" id="AP012279">
    <property type="protein sequence ID" value="BAL76486.1"/>
    <property type="molecule type" value="Genomic_DNA"/>
</dbReference>
<evidence type="ECO:0000259" key="7">
    <source>
        <dbReference type="Pfam" id="PF25137"/>
    </source>
</evidence>
<dbReference type="Pfam" id="PF25137">
    <property type="entry name" value="ADH_Fe_C"/>
    <property type="match status" value="1"/>
</dbReference>
<comment type="catalytic activity">
    <reaction evidence="5">
        <text>a primary alcohol + NAD(+) = an aldehyde + NADH + H(+)</text>
        <dbReference type="Rhea" id="RHEA:10736"/>
        <dbReference type="ChEBI" id="CHEBI:15378"/>
        <dbReference type="ChEBI" id="CHEBI:15734"/>
        <dbReference type="ChEBI" id="CHEBI:17478"/>
        <dbReference type="ChEBI" id="CHEBI:57540"/>
        <dbReference type="ChEBI" id="CHEBI:57945"/>
        <dbReference type="EC" id="1.1.1.1"/>
    </reaction>
</comment>
<dbReference type="GO" id="GO:0004022">
    <property type="term" value="F:alcohol dehydrogenase (NAD+) activity"/>
    <property type="evidence" value="ECO:0007669"/>
    <property type="project" value="UniProtKB-EC"/>
</dbReference>
<dbReference type="GO" id="GO:0046872">
    <property type="term" value="F:metal ion binding"/>
    <property type="evidence" value="ECO:0007669"/>
    <property type="project" value="InterPro"/>
</dbReference>
<dbReference type="Proteomes" id="UP000007886">
    <property type="component" value="Chromosome"/>
</dbReference>
<keyword evidence="4" id="KW-0520">NAD</keyword>
<dbReference type="KEGG" id="brs:S23_32850"/>
<dbReference type="FunFam" id="3.40.50.1970:FF:000003">
    <property type="entry name" value="Alcohol dehydrogenase, iron-containing"/>
    <property type="match status" value="1"/>
</dbReference>
<reference evidence="8 9" key="1">
    <citation type="journal article" date="2012" name="Microbes Environ.">
        <title>Complete genome sequence of Bradyrhizobium sp. S23321: insights into symbiosis evolution in soil oligotrophs.</title>
        <authorList>
            <person name="Okubo T."/>
            <person name="Tsukui T."/>
            <person name="Maita H."/>
            <person name="Okamoto S."/>
            <person name="Oshima K."/>
            <person name="Fujisawa T."/>
            <person name="Saito A."/>
            <person name="Futamata H."/>
            <person name="Hattori R."/>
            <person name="Shimomura Y."/>
            <person name="Haruta S."/>
            <person name="Morimoto S."/>
            <person name="Wang Y."/>
            <person name="Sakai Y."/>
            <person name="Hattori M."/>
            <person name="Aizawa S."/>
            <person name="Nagashima K.V.P."/>
            <person name="Masuda S."/>
            <person name="Hattori T."/>
            <person name="Yamashita A."/>
            <person name="Bao Z."/>
            <person name="Hayatsu M."/>
            <person name="Kajiya-Kanegae H."/>
            <person name="Yoshinaga I."/>
            <person name="Sakamoto K."/>
            <person name="Toyota K."/>
            <person name="Nakao M."/>
            <person name="Kohara M."/>
            <person name="Anda M."/>
            <person name="Niwa R."/>
            <person name="Jung-Hwan P."/>
            <person name="Sameshima-Saito R."/>
            <person name="Tokuda S."/>
            <person name="Yamamoto S."/>
            <person name="Yamamoto S."/>
            <person name="Yokoyama T."/>
            <person name="Akutsu T."/>
            <person name="Nakamura Y."/>
            <person name="Nakahira-Yanaka Y."/>
            <person name="Takada Hoshino Y."/>
            <person name="Hirakawa H."/>
            <person name="Mitsui H."/>
            <person name="Terasawa K."/>
            <person name="Itakura M."/>
            <person name="Sato S."/>
            <person name="Ikeda-Ohtsubo W."/>
            <person name="Sakakura N."/>
            <person name="Kaminuma E."/>
            <person name="Minamisawa K."/>
        </authorList>
    </citation>
    <scope>NUCLEOTIDE SEQUENCE [LARGE SCALE GENOMIC DNA]</scope>
    <source>
        <strain evidence="8 9">S23321</strain>
    </source>
</reference>